<proteinExistence type="predicted"/>
<reference evidence="2" key="1">
    <citation type="submission" date="2022-10" db="EMBL/GenBank/DDBJ databases">
        <authorList>
            <person name="Turner M.S."/>
            <person name="Huang W."/>
        </authorList>
    </citation>
    <scope>NUCLEOTIDE SEQUENCE</scope>
    <source>
        <strain evidence="2">54</strain>
    </source>
</reference>
<dbReference type="Proteomes" id="UP001152598">
    <property type="component" value="Unassembled WGS sequence"/>
</dbReference>
<comment type="caution">
    <text evidence="2">The sequence shown here is derived from an EMBL/GenBank/DDBJ whole genome shotgun (WGS) entry which is preliminary data.</text>
</comment>
<dbReference type="EMBL" id="JAOWLV010000010">
    <property type="protein sequence ID" value="MDG4977446.1"/>
    <property type="molecule type" value="Genomic_DNA"/>
</dbReference>
<evidence type="ECO:0000313" key="2">
    <source>
        <dbReference type="EMBL" id="MDG4977446.1"/>
    </source>
</evidence>
<accession>A0AAP4DV71</accession>
<gene>
    <name evidence="2" type="ORF">OGZ50_11960</name>
</gene>
<feature type="region of interest" description="Disordered" evidence="1">
    <location>
        <begin position="39"/>
        <end position="61"/>
    </location>
</feature>
<organism evidence="2 3">
    <name type="scientific">Lactococcus lactis</name>
    <dbReference type="NCBI Taxonomy" id="1358"/>
    <lineage>
        <taxon>Bacteria</taxon>
        <taxon>Bacillati</taxon>
        <taxon>Bacillota</taxon>
        <taxon>Bacilli</taxon>
        <taxon>Lactobacillales</taxon>
        <taxon>Streptococcaceae</taxon>
        <taxon>Lactococcus</taxon>
    </lineage>
</organism>
<name>A0AAP4DV71_9LACT</name>
<evidence type="ECO:0000313" key="3">
    <source>
        <dbReference type="Proteomes" id="UP001152598"/>
    </source>
</evidence>
<protein>
    <submittedName>
        <fullName evidence="2">Uncharacterized protein</fullName>
    </submittedName>
</protein>
<dbReference type="AlphaFoldDB" id="A0AAP4DV71"/>
<dbReference type="RefSeq" id="WP_278228519.1">
    <property type="nucleotide sequence ID" value="NZ_JAOWLV010000010.1"/>
</dbReference>
<evidence type="ECO:0000256" key="1">
    <source>
        <dbReference type="SAM" id="MobiDB-lite"/>
    </source>
</evidence>
<reference evidence="2" key="2">
    <citation type="journal article" date="2023" name="Food Microbiol.">
        <title>Evaluation of the fermentation potential of lactic acid bacteria isolated from herbs, fruits and vegetables as starter cultures in nut-based milk alternatives.</title>
        <authorList>
            <person name="Huang W."/>
            <person name="Dong A."/>
            <person name="Pham H.T."/>
            <person name="Zhou C."/>
            <person name="Huo Z."/>
            <person name="Watjen A.P."/>
            <person name="Prakash S."/>
            <person name="Bang-Berthelsen C.H."/>
            <person name="Turner M.S."/>
        </authorList>
    </citation>
    <scope>NUCLEOTIDE SEQUENCE</scope>
    <source>
        <strain evidence="2">54</strain>
    </source>
</reference>
<sequence length="483" mass="55706">MNKKLISVVALTSLIAANLVVLKFRLKPPKKEVFNFVEPQKEEEQEMSDEDKQSVEMQKNKQLKYDTKNKIEEIQRQVELLNDLQKKFPLNPDQFEKRIMDSYDASLRNALDYAKNAIDTTQLFIDSPLKKLTLDRPSTVLSSISSNVKEIASHLSIYDSSYPLKKQYCIEDIIAELNCALTFLQGAESEGMLLTSSSAEFNQYGSDDKGLQSSKKKDENITIIGNTVGVQQEFLHPNILVNNSSEQLYVYQDFSHSLGDVLLSNQLKIEDIPQELRLLGGSQLYQKAWLYSRKHSNVEQYILTFRLLLNDIKSFKGNGAWTRKEAIKLILDELINGLGFFNENKFLIDFIIEQKDTLEGFGILYDPDYSSAFSKEKIRTDENEEADFFSQKAKMILSNKEDSNKSEIKVLGYIIRQVIKAHEKGFNVVVFKYSNYLKKARNSFKYLVEHLDEIEQSPKVLRVKVTAFYIAIYFKGKYEDKHL</sequence>